<dbReference type="AlphaFoldDB" id="A0A2C9M5J1"/>
<sequence length="345" mass="38243">MELYKSLDSTSSVILAGQPGSGKTKLCCTLAKAINLLNYKMVSNDATKEENRSQSQVSNHHSQNIQSSIINKDGRDLSGFPKVDMVHIFPGSMTPDQLLGSFEDGVWQCGLLSKILKDSYTKWLATMSFVQTFKSQDKKLAKYTAAMPSILKRWIMIDGSLHPLWTEGIKTLLDSEKHLSQGSGETIQLKDLTKIIFETTDLKTAAPSSVAHSVVIYLGPGTTNWSSLYFNWKQTANNRWLLSAEGLKVLDEIISDLFPATIKFLSTHCQSALLTDVGQVCTAANQVTPGISEVSAFLNIFSALLDRSLKREEKDRKHLIDDSVPLKLKIINSIPNLPVCSREIY</sequence>
<proteinExistence type="predicted"/>
<dbReference type="KEGG" id="bgt:106064184"/>
<dbReference type="InterPro" id="IPR027417">
    <property type="entry name" value="P-loop_NTPase"/>
</dbReference>
<protein>
    <recommendedName>
        <fullName evidence="3">Dynein heavy chain AAA 5 extension domain-containing protein</fullName>
    </recommendedName>
</protein>
<dbReference type="GO" id="GO:0051959">
    <property type="term" value="F:dynein light intermediate chain binding"/>
    <property type="evidence" value="ECO:0007669"/>
    <property type="project" value="InterPro"/>
</dbReference>
<dbReference type="PANTHER" id="PTHR45703">
    <property type="entry name" value="DYNEIN HEAVY CHAIN"/>
    <property type="match status" value="1"/>
</dbReference>
<accession>A0A2C9M5J1</accession>
<gene>
    <name evidence="1" type="primary">106064184</name>
</gene>
<evidence type="ECO:0000313" key="2">
    <source>
        <dbReference type="Proteomes" id="UP000076420"/>
    </source>
</evidence>
<dbReference type="VEuPathDB" id="VectorBase:BGLB038780"/>
<dbReference type="PANTHER" id="PTHR45703:SF36">
    <property type="entry name" value="DYNEIN HEAVY CHAIN, CYTOPLASMIC"/>
    <property type="match status" value="1"/>
</dbReference>
<dbReference type="Proteomes" id="UP000076420">
    <property type="component" value="Unassembled WGS sequence"/>
</dbReference>
<evidence type="ECO:0008006" key="3">
    <source>
        <dbReference type="Google" id="ProtNLM"/>
    </source>
</evidence>
<name>A0A2C9M5J1_BIOGL</name>
<dbReference type="Gene3D" id="3.40.50.300">
    <property type="entry name" value="P-loop containing nucleotide triphosphate hydrolases"/>
    <property type="match status" value="1"/>
</dbReference>
<reference evidence="1" key="1">
    <citation type="submission" date="2020-05" db="UniProtKB">
        <authorList>
            <consortium name="EnsemblMetazoa"/>
        </authorList>
    </citation>
    <scope>IDENTIFICATION</scope>
    <source>
        <strain evidence="1">BB02</strain>
    </source>
</reference>
<dbReference type="VEuPathDB" id="VectorBase:BGLAX_033172"/>
<dbReference type="STRING" id="6526.A0A2C9M5J1"/>
<dbReference type="GO" id="GO:0045505">
    <property type="term" value="F:dynein intermediate chain binding"/>
    <property type="evidence" value="ECO:0007669"/>
    <property type="project" value="InterPro"/>
</dbReference>
<evidence type="ECO:0000313" key="1">
    <source>
        <dbReference type="EnsemblMetazoa" id="BGLB038780-PA"/>
    </source>
</evidence>
<dbReference type="SUPFAM" id="SSF52540">
    <property type="entry name" value="P-loop containing nucleoside triphosphate hydrolases"/>
    <property type="match status" value="1"/>
</dbReference>
<organism evidence="1 2">
    <name type="scientific">Biomphalaria glabrata</name>
    <name type="common">Bloodfluke planorb</name>
    <name type="synonym">Freshwater snail</name>
    <dbReference type="NCBI Taxonomy" id="6526"/>
    <lineage>
        <taxon>Eukaryota</taxon>
        <taxon>Metazoa</taxon>
        <taxon>Spiralia</taxon>
        <taxon>Lophotrochozoa</taxon>
        <taxon>Mollusca</taxon>
        <taxon>Gastropoda</taxon>
        <taxon>Heterobranchia</taxon>
        <taxon>Euthyneura</taxon>
        <taxon>Panpulmonata</taxon>
        <taxon>Hygrophila</taxon>
        <taxon>Lymnaeoidea</taxon>
        <taxon>Planorbidae</taxon>
        <taxon>Biomphalaria</taxon>
    </lineage>
</organism>
<dbReference type="GO" id="GO:0030286">
    <property type="term" value="C:dynein complex"/>
    <property type="evidence" value="ECO:0007669"/>
    <property type="project" value="InterPro"/>
</dbReference>
<dbReference type="InterPro" id="IPR026983">
    <property type="entry name" value="DHC"/>
</dbReference>
<dbReference type="EnsemblMetazoa" id="BGLB038780-RA">
    <property type="protein sequence ID" value="BGLB038780-PA"/>
    <property type="gene ID" value="BGLB038780"/>
</dbReference>
<dbReference type="GO" id="GO:0007018">
    <property type="term" value="P:microtubule-based movement"/>
    <property type="evidence" value="ECO:0007669"/>
    <property type="project" value="InterPro"/>
</dbReference>